<sequence>MAARWALRALCAVAVGVEAWGAVSGDRQVLWVATLAALAVIAVHHVVASASPARGEQR</sequence>
<evidence type="ECO:0000256" key="1">
    <source>
        <dbReference type="SAM" id="Phobius"/>
    </source>
</evidence>
<feature type="transmembrane region" description="Helical" evidence="1">
    <location>
        <begin position="29"/>
        <end position="48"/>
    </location>
</feature>
<keyword evidence="1" id="KW-0812">Transmembrane</keyword>
<proteinExistence type="predicted"/>
<reference evidence="2 3" key="1">
    <citation type="submission" date="2024-10" db="EMBL/GenBank/DDBJ databases">
        <title>The Natural Products Discovery Center: Release of the First 8490 Sequenced Strains for Exploring Actinobacteria Biosynthetic Diversity.</title>
        <authorList>
            <person name="Kalkreuter E."/>
            <person name="Kautsar S.A."/>
            <person name="Yang D."/>
            <person name="Bader C.D."/>
            <person name="Teijaro C.N."/>
            <person name="Fluegel L."/>
            <person name="Davis C.M."/>
            <person name="Simpson J.R."/>
            <person name="Lauterbach L."/>
            <person name="Steele A.D."/>
            <person name="Gui C."/>
            <person name="Meng S."/>
            <person name="Li G."/>
            <person name="Viehrig K."/>
            <person name="Ye F."/>
            <person name="Su P."/>
            <person name="Kiefer A.F."/>
            <person name="Nichols A."/>
            <person name="Cepeda A.J."/>
            <person name="Yan W."/>
            <person name="Fan B."/>
            <person name="Jiang Y."/>
            <person name="Adhikari A."/>
            <person name="Zheng C.-J."/>
            <person name="Schuster L."/>
            <person name="Cowan T.M."/>
            <person name="Smanski M.J."/>
            <person name="Chevrette M.G."/>
            <person name="De Carvalho L.P.S."/>
            <person name="Shen B."/>
        </authorList>
    </citation>
    <scope>NUCLEOTIDE SEQUENCE [LARGE SCALE GENOMIC DNA]</scope>
    <source>
        <strain evidence="2 3">NPDC012605</strain>
    </source>
</reference>
<dbReference type="RefSeq" id="WP_388311961.1">
    <property type="nucleotide sequence ID" value="NZ_JBIBDZ010000019.1"/>
</dbReference>
<dbReference type="EMBL" id="JBIBDZ010000019">
    <property type="protein sequence ID" value="MFF5924154.1"/>
    <property type="molecule type" value="Genomic_DNA"/>
</dbReference>
<accession>A0ABW6Y3H4</accession>
<organism evidence="2 3">
    <name type="scientific">Streptomyces flavochromogenes</name>
    <dbReference type="NCBI Taxonomy" id="68199"/>
    <lineage>
        <taxon>Bacteria</taxon>
        <taxon>Bacillati</taxon>
        <taxon>Actinomycetota</taxon>
        <taxon>Actinomycetes</taxon>
        <taxon>Kitasatosporales</taxon>
        <taxon>Streptomycetaceae</taxon>
        <taxon>Streptomyces</taxon>
    </lineage>
</organism>
<keyword evidence="3" id="KW-1185">Reference proteome</keyword>
<gene>
    <name evidence="2" type="ORF">ACFY8C_38390</name>
</gene>
<keyword evidence="1" id="KW-1133">Transmembrane helix</keyword>
<dbReference type="Proteomes" id="UP001602370">
    <property type="component" value="Unassembled WGS sequence"/>
</dbReference>
<keyword evidence="1" id="KW-0472">Membrane</keyword>
<protein>
    <submittedName>
        <fullName evidence="2">Uncharacterized protein</fullName>
    </submittedName>
</protein>
<evidence type="ECO:0000313" key="3">
    <source>
        <dbReference type="Proteomes" id="UP001602370"/>
    </source>
</evidence>
<comment type="caution">
    <text evidence="2">The sequence shown here is derived from an EMBL/GenBank/DDBJ whole genome shotgun (WGS) entry which is preliminary data.</text>
</comment>
<evidence type="ECO:0000313" key="2">
    <source>
        <dbReference type="EMBL" id="MFF5924154.1"/>
    </source>
</evidence>
<name>A0ABW6Y3H4_9ACTN</name>